<evidence type="ECO:0000313" key="3">
    <source>
        <dbReference type="Proteomes" id="UP000647133"/>
    </source>
</evidence>
<dbReference type="RefSeq" id="WP_192009184.1">
    <property type="nucleotide sequence ID" value="NZ_JACYTQ010000002.1"/>
</dbReference>
<dbReference type="InterPro" id="IPR050137">
    <property type="entry name" value="PyrR_bifunctional"/>
</dbReference>
<evidence type="ECO:0000313" key="2">
    <source>
        <dbReference type="EMBL" id="MBD8488305.1"/>
    </source>
</evidence>
<gene>
    <name evidence="2" type="primary">upp</name>
    <name evidence="2" type="ORF">IFO69_06060</name>
</gene>
<comment type="caution">
    <text evidence="2">The sequence shown here is derived from an EMBL/GenBank/DDBJ whole genome shotgun (WGS) entry which is preliminary data.</text>
</comment>
<dbReference type="EMBL" id="JACYTQ010000002">
    <property type="protein sequence ID" value="MBD8488305.1"/>
    <property type="molecule type" value="Genomic_DNA"/>
</dbReference>
<accession>A0ABR9AHV5</accession>
<dbReference type="GO" id="GO:0004845">
    <property type="term" value="F:uracil phosphoribosyltransferase activity"/>
    <property type="evidence" value="ECO:0007669"/>
    <property type="project" value="UniProtKB-EC"/>
</dbReference>
<dbReference type="PANTHER" id="PTHR11608:SF0">
    <property type="entry name" value="BIFUNCTIONAL PROTEIN PYRR"/>
    <property type="match status" value="1"/>
</dbReference>
<protein>
    <submittedName>
        <fullName evidence="2">Uracil phosphoribosyltransferase</fullName>
        <ecNumber evidence="2">2.4.2.9</ecNumber>
    </submittedName>
</protein>
<keyword evidence="2" id="KW-0808">Transferase</keyword>
<feature type="domain" description="Phosphoribosyltransferase" evidence="1">
    <location>
        <begin position="7"/>
        <end position="212"/>
    </location>
</feature>
<name>A0ABR9AHV5_9BACT</name>
<sequence length="215" mass="23941">MFVLSQQNSIANHFLADLRDINQQTDRLRFRTNLERLGQILAFEISKSMDYEGSSVTTPLADTTVNKIIDQPIIISVMRAAMPFYQGVLSYFDQADSGFIGAYRKEESNNNEVEIEFNYLAAPSIENKEIILVDPMLATGKSLIKSIEQLHKNGTPKKVHIAAVIAAPEGIKHLEENLKSPYQLWLGAVDEKLNEKAYIVPGLGDAGDLCFGPKL</sequence>
<dbReference type="InterPro" id="IPR000836">
    <property type="entry name" value="PRTase_dom"/>
</dbReference>
<dbReference type="Proteomes" id="UP000647133">
    <property type="component" value="Unassembled WGS sequence"/>
</dbReference>
<proteinExistence type="predicted"/>
<reference evidence="2 3" key="1">
    <citation type="submission" date="2020-09" db="EMBL/GenBank/DDBJ databases">
        <title>Echinicola sp. CAU 1574 isolated from sand of Sido Beach.</title>
        <authorList>
            <person name="Kim W."/>
        </authorList>
    </citation>
    <scope>NUCLEOTIDE SEQUENCE [LARGE SCALE GENOMIC DNA]</scope>
    <source>
        <strain evidence="2 3">CAU 1574</strain>
    </source>
</reference>
<dbReference type="InterPro" id="IPR029057">
    <property type="entry name" value="PRTase-like"/>
</dbReference>
<dbReference type="Pfam" id="PF14681">
    <property type="entry name" value="UPRTase"/>
    <property type="match status" value="1"/>
</dbReference>
<dbReference type="PANTHER" id="PTHR11608">
    <property type="entry name" value="BIFUNCTIONAL PROTEIN PYRR"/>
    <property type="match status" value="1"/>
</dbReference>
<dbReference type="EC" id="2.4.2.9" evidence="2"/>
<dbReference type="Gene3D" id="3.40.50.2020">
    <property type="match status" value="1"/>
</dbReference>
<keyword evidence="3" id="KW-1185">Reference proteome</keyword>
<organism evidence="2 3">
    <name type="scientific">Echinicola arenosa</name>
    <dbReference type="NCBI Taxonomy" id="2774144"/>
    <lineage>
        <taxon>Bacteria</taxon>
        <taxon>Pseudomonadati</taxon>
        <taxon>Bacteroidota</taxon>
        <taxon>Cytophagia</taxon>
        <taxon>Cytophagales</taxon>
        <taxon>Cyclobacteriaceae</taxon>
        <taxon>Echinicola</taxon>
    </lineage>
</organism>
<keyword evidence="2" id="KW-0328">Glycosyltransferase</keyword>
<dbReference type="CDD" id="cd06223">
    <property type="entry name" value="PRTases_typeI"/>
    <property type="match status" value="1"/>
</dbReference>
<dbReference type="SUPFAM" id="SSF53271">
    <property type="entry name" value="PRTase-like"/>
    <property type="match status" value="1"/>
</dbReference>
<dbReference type="NCBIfam" id="NF001097">
    <property type="entry name" value="PRK00129.1"/>
    <property type="match status" value="1"/>
</dbReference>
<evidence type="ECO:0000259" key="1">
    <source>
        <dbReference type="Pfam" id="PF14681"/>
    </source>
</evidence>